<dbReference type="AlphaFoldDB" id="A0A2A6EAQ5"/>
<dbReference type="Gene3D" id="2.120.10.30">
    <property type="entry name" value="TolB, C-terminal domain"/>
    <property type="match status" value="1"/>
</dbReference>
<dbReference type="Pfam" id="PF00691">
    <property type="entry name" value="OmpA"/>
    <property type="match status" value="1"/>
</dbReference>
<sequence length="672" mass="75519">MYADPLPIKMIRFLKRYNVPLGLGCLLLGILISCKTVKLKDAEEKQRLGEYHSAAEMYRKLYTKSKPEQKDLRAYIAFRMGYCNQRTSNTARAISAYQNALRYDYPDSMLFLYLGQAYQKDGRYGDAIKYYRTYLALDSSDTRAANGIAGCEMATGWRERPTLYQVARMDIFNSRRSEFSPMLYGEKYDQLYFCSSRGIVHKDSVNGITGLKNNALFVSGKDENGTWQKPVEVTDPVTTAYDQGTPSFSKDGLTMYYTYCSEDAVDPRTSEIYVSSRSGAAWGKGQRANIVKDSITLLAHPAVSPDGKYLYFVADAVGGYGGKDLFRTRITGENGFGGMENLGPSINTEGNELFPYVRDSVTIYFASDGHPGMGGLDLFKATLDSTGQWIVTHMGAPINSAADDFGITFEGDKERGFFSSNRGDARGWDHIYSFEYPTITIQIEGYVSDVEEYAIENAVVRIVGKDGLNMKVPVKPDGSYKVELARDVSYVMMAEAPNFLNQYFELKTSDEEKDETYYVDFFLSPVDKPVVVENIFYDFDKATLRPESKEALDQLVKILNENPNVTIELGAHTDRKGTEAYNENLAQRRAQSVVDYLIESGIDPDRLTAKGYGETVPKIITAKLTEKHPFLPEGTILNEAFVNALSPEQQEVADQLNRRTEFQVTGLDYELR</sequence>
<reference evidence="7 8" key="1">
    <citation type="submission" date="2017-09" db="EMBL/GenBank/DDBJ databases">
        <title>Phase variable restriction modification systems are present in the genome sequences of periodontal pathogens Prevotella intermedia, Tannerella forsythia and Porphyromonas gingivalis.</title>
        <authorList>
            <person name="Haigh R.D."/>
            <person name="Crawford L."/>
            <person name="Ralph J."/>
            <person name="Wanford J."/>
            <person name="Vartoukian S.R."/>
            <person name="Hijazib K."/>
            <person name="Wade W."/>
            <person name="Oggioni M.R."/>
        </authorList>
    </citation>
    <scope>NUCLEOTIDE SEQUENCE [LARGE SCALE GENOMIC DNA]</scope>
    <source>
        <strain evidence="7 8">WW11663</strain>
    </source>
</reference>
<dbReference type="SUPFAM" id="SSF49464">
    <property type="entry name" value="Carboxypeptidase regulatory domain-like"/>
    <property type="match status" value="1"/>
</dbReference>
<dbReference type="PROSITE" id="PS51123">
    <property type="entry name" value="OMPA_2"/>
    <property type="match status" value="1"/>
</dbReference>
<keyword evidence="3" id="KW-0998">Cell outer membrane</keyword>
<keyword evidence="2 5" id="KW-0472">Membrane</keyword>
<organism evidence="7 8">
    <name type="scientific">Tannerella forsythia</name>
    <name type="common">Bacteroides forsythus</name>
    <dbReference type="NCBI Taxonomy" id="28112"/>
    <lineage>
        <taxon>Bacteria</taxon>
        <taxon>Pseudomonadati</taxon>
        <taxon>Bacteroidota</taxon>
        <taxon>Bacteroidia</taxon>
        <taxon>Bacteroidales</taxon>
        <taxon>Tannerellaceae</taxon>
        <taxon>Tannerella</taxon>
    </lineage>
</organism>
<dbReference type="SUPFAM" id="SSF48452">
    <property type="entry name" value="TPR-like"/>
    <property type="match status" value="1"/>
</dbReference>
<dbReference type="InterPro" id="IPR019734">
    <property type="entry name" value="TPR_rpt"/>
</dbReference>
<protein>
    <recommendedName>
        <fullName evidence="6">OmpA-like domain-containing protein</fullName>
    </recommendedName>
</protein>
<dbReference type="InterPro" id="IPR011659">
    <property type="entry name" value="WD40"/>
</dbReference>
<proteinExistence type="predicted"/>
<dbReference type="Proteomes" id="UP000219259">
    <property type="component" value="Unassembled WGS sequence"/>
</dbReference>
<evidence type="ECO:0000259" key="6">
    <source>
        <dbReference type="PROSITE" id="PS51123"/>
    </source>
</evidence>
<dbReference type="PANTHER" id="PTHR30329:SF21">
    <property type="entry name" value="LIPOPROTEIN YIAD-RELATED"/>
    <property type="match status" value="1"/>
</dbReference>
<evidence type="ECO:0000256" key="2">
    <source>
        <dbReference type="ARBA" id="ARBA00023136"/>
    </source>
</evidence>
<dbReference type="InterPro" id="IPR036737">
    <property type="entry name" value="OmpA-like_sf"/>
</dbReference>
<evidence type="ECO:0000256" key="1">
    <source>
        <dbReference type="ARBA" id="ARBA00004442"/>
    </source>
</evidence>
<dbReference type="SMART" id="SM00028">
    <property type="entry name" value="TPR"/>
    <property type="match status" value="2"/>
</dbReference>
<name>A0A2A6EAQ5_TANFO</name>
<dbReference type="Gene3D" id="3.30.1330.60">
    <property type="entry name" value="OmpA-like domain"/>
    <property type="match status" value="1"/>
</dbReference>
<dbReference type="PRINTS" id="PR01021">
    <property type="entry name" value="OMPADOMAIN"/>
</dbReference>
<gene>
    <name evidence="7" type="ORF">CLI86_01715</name>
</gene>
<dbReference type="GO" id="GO:0009279">
    <property type="term" value="C:cell outer membrane"/>
    <property type="evidence" value="ECO:0007669"/>
    <property type="project" value="UniProtKB-SubCell"/>
</dbReference>
<dbReference type="InterPro" id="IPR011990">
    <property type="entry name" value="TPR-like_helical_dom_sf"/>
</dbReference>
<dbReference type="SUPFAM" id="SSF82171">
    <property type="entry name" value="DPP6 N-terminal domain-like"/>
    <property type="match status" value="1"/>
</dbReference>
<dbReference type="Gene3D" id="2.60.40.1120">
    <property type="entry name" value="Carboxypeptidase-like, regulatory domain"/>
    <property type="match status" value="1"/>
</dbReference>
<dbReference type="InterPro" id="IPR011042">
    <property type="entry name" value="6-blade_b-propeller_TolB-like"/>
</dbReference>
<dbReference type="CDD" id="cd07185">
    <property type="entry name" value="OmpA_C-like"/>
    <property type="match status" value="1"/>
</dbReference>
<evidence type="ECO:0000256" key="4">
    <source>
        <dbReference type="PROSITE-ProRule" id="PRU00339"/>
    </source>
</evidence>
<evidence type="ECO:0000313" key="7">
    <source>
        <dbReference type="EMBL" id="PDP44849.1"/>
    </source>
</evidence>
<comment type="caution">
    <text evidence="7">The sequence shown here is derived from an EMBL/GenBank/DDBJ whole genome shotgun (WGS) entry which is preliminary data.</text>
</comment>
<dbReference type="SUPFAM" id="SSF103088">
    <property type="entry name" value="OmpA-like"/>
    <property type="match status" value="1"/>
</dbReference>
<dbReference type="PANTHER" id="PTHR30329">
    <property type="entry name" value="STATOR ELEMENT OF FLAGELLAR MOTOR COMPLEX"/>
    <property type="match status" value="1"/>
</dbReference>
<evidence type="ECO:0000256" key="3">
    <source>
        <dbReference type="ARBA" id="ARBA00023237"/>
    </source>
</evidence>
<dbReference type="InterPro" id="IPR008969">
    <property type="entry name" value="CarboxyPept-like_regulatory"/>
</dbReference>
<comment type="subcellular location">
    <subcellularLocation>
        <location evidence="1">Cell outer membrane</location>
    </subcellularLocation>
</comment>
<dbReference type="EMBL" id="NSLJ01000003">
    <property type="protein sequence ID" value="PDP44849.1"/>
    <property type="molecule type" value="Genomic_DNA"/>
</dbReference>
<dbReference type="InterPro" id="IPR050330">
    <property type="entry name" value="Bact_OuterMem_StrucFunc"/>
</dbReference>
<dbReference type="InterPro" id="IPR006665">
    <property type="entry name" value="OmpA-like"/>
</dbReference>
<feature type="domain" description="OmpA-like" evidence="6">
    <location>
        <begin position="526"/>
        <end position="668"/>
    </location>
</feature>
<dbReference type="InterPro" id="IPR006664">
    <property type="entry name" value="OMP_bac"/>
</dbReference>
<dbReference type="PROSITE" id="PS50005">
    <property type="entry name" value="TPR"/>
    <property type="match status" value="1"/>
</dbReference>
<dbReference type="Pfam" id="PF13432">
    <property type="entry name" value="TPR_16"/>
    <property type="match status" value="1"/>
</dbReference>
<accession>A0A2A6EAQ5</accession>
<feature type="repeat" description="TPR" evidence="4">
    <location>
        <begin position="108"/>
        <end position="141"/>
    </location>
</feature>
<dbReference type="OMA" id="DHIYSFE"/>
<evidence type="ECO:0000256" key="5">
    <source>
        <dbReference type="PROSITE-ProRule" id="PRU00473"/>
    </source>
</evidence>
<dbReference type="Pfam" id="PF07676">
    <property type="entry name" value="PD40"/>
    <property type="match status" value="2"/>
</dbReference>
<dbReference type="Gene3D" id="1.25.40.10">
    <property type="entry name" value="Tetratricopeptide repeat domain"/>
    <property type="match status" value="1"/>
</dbReference>
<keyword evidence="4" id="KW-0802">TPR repeat</keyword>
<evidence type="ECO:0000313" key="8">
    <source>
        <dbReference type="Proteomes" id="UP000219259"/>
    </source>
</evidence>